<dbReference type="RefSeq" id="WP_275820224.1">
    <property type="nucleotide sequence ID" value="NZ_JARHUD010000002.1"/>
</dbReference>
<dbReference type="PROSITE" id="PS51257">
    <property type="entry name" value="PROKAR_LIPOPROTEIN"/>
    <property type="match status" value="1"/>
</dbReference>
<evidence type="ECO:0000313" key="5">
    <source>
        <dbReference type="Proteomes" id="UP001215503"/>
    </source>
</evidence>
<evidence type="ECO:0000256" key="2">
    <source>
        <dbReference type="SAM" id="MobiDB-lite"/>
    </source>
</evidence>
<name>A0ABT5YJR6_9PROT</name>
<gene>
    <name evidence="4" type="ORF">P2G67_03885</name>
</gene>
<proteinExistence type="predicted"/>
<feature type="compositionally biased region" description="Low complexity" evidence="2">
    <location>
        <begin position="142"/>
        <end position="177"/>
    </location>
</feature>
<dbReference type="Gene3D" id="3.30.1330.60">
    <property type="entry name" value="OmpA-like domain"/>
    <property type="match status" value="1"/>
</dbReference>
<dbReference type="PROSITE" id="PS51123">
    <property type="entry name" value="OMPA_2"/>
    <property type="match status" value="1"/>
</dbReference>
<dbReference type="InterPro" id="IPR006665">
    <property type="entry name" value="OmpA-like"/>
</dbReference>
<feature type="compositionally biased region" description="Polar residues" evidence="2">
    <location>
        <begin position="34"/>
        <end position="46"/>
    </location>
</feature>
<feature type="compositionally biased region" description="Low complexity" evidence="2">
    <location>
        <begin position="51"/>
        <end position="60"/>
    </location>
</feature>
<dbReference type="SUPFAM" id="SSF103088">
    <property type="entry name" value="OmpA-like"/>
    <property type="match status" value="1"/>
</dbReference>
<feature type="compositionally biased region" description="Low complexity" evidence="2">
    <location>
        <begin position="227"/>
        <end position="242"/>
    </location>
</feature>
<dbReference type="InterPro" id="IPR036737">
    <property type="entry name" value="OmpA-like_sf"/>
</dbReference>
<reference evidence="4 5" key="1">
    <citation type="submission" date="2023-03" db="EMBL/GenBank/DDBJ databases">
        <title>Fodinicurvata sp. CAU 1616 isolated from sea sendiment.</title>
        <authorList>
            <person name="Kim W."/>
        </authorList>
    </citation>
    <scope>NUCLEOTIDE SEQUENCE [LARGE SCALE GENOMIC DNA]</scope>
    <source>
        <strain evidence="4 5">CAU 1616</strain>
    </source>
</reference>
<feature type="compositionally biased region" description="Basic and acidic residues" evidence="2">
    <location>
        <begin position="178"/>
        <end position="187"/>
    </location>
</feature>
<comment type="caution">
    <text evidence="4">The sequence shown here is derived from an EMBL/GenBank/DDBJ whole genome shotgun (WGS) entry which is preliminary data.</text>
</comment>
<keyword evidence="1" id="KW-0472">Membrane</keyword>
<sequence>MHRPAGWERRAKGMALPFLALSGMLVLSACETFQSAPSDPAQSAQPLGQGLPPALQAARLLPPPGEAPRSRLLIEPGSSGGQQRPEAPAASERQQPIPAAPPARRDEPSTTASPPAPRNASDAGAPTPEQDAAVPPVPPTRPRGLLPEETETQAATEAPEASQTPSEPTAPSEPSAEPARDVGKPEEQPSEPTEAPADPTPEPRARPEQDASAQAPQEEPTAEQADPESTAAPAASALPSAPEEQEIDLDTFEEEERPVQQAALPSPALAEGVRLEFESGSSDLTRAMEDRLLALAQQLREEEGQRLRLEAYAANYDQDMSGSRRLSLSRALAVRAFLLDQGIRSTRMDVRAIGRSASGQPADRVDILPAER</sequence>
<evidence type="ECO:0000259" key="3">
    <source>
        <dbReference type="PROSITE" id="PS51123"/>
    </source>
</evidence>
<protein>
    <submittedName>
        <fullName evidence="4">OmpA family protein</fullName>
    </submittedName>
</protein>
<accession>A0ABT5YJR6</accession>
<feature type="domain" description="OmpA-like" evidence="3">
    <location>
        <begin position="264"/>
        <end position="372"/>
    </location>
</feature>
<organism evidence="4 5">
    <name type="scientific">Aquibaculum arenosum</name>
    <dbReference type="NCBI Taxonomy" id="3032591"/>
    <lineage>
        <taxon>Bacteria</taxon>
        <taxon>Pseudomonadati</taxon>
        <taxon>Pseudomonadota</taxon>
        <taxon>Alphaproteobacteria</taxon>
        <taxon>Rhodospirillales</taxon>
        <taxon>Rhodovibrionaceae</taxon>
        <taxon>Aquibaculum</taxon>
    </lineage>
</organism>
<keyword evidence="5" id="KW-1185">Reference proteome</keyword>
<evidence type="ECO:0000313" key="4">
    <source>
        <dbReference type="EMBL" id="MDF2095112.1"/>
    </source>
</evidence>
<dbReference type="EMBL" id="JARHUD010000002">
    <property type="protein sequence ID" value="MDF2095112.1"/>
    <property type="molecule type" value="Genomic_DNA"/>
</dbReference>
<dbReference type="Proteomes" id="UP001215503">
    <property type="component" value="Unassembled WGS sequence"/>
</dbReference>
<feature type="compositionally biased region" description="Acidic residues" evidence="2">
    <location>
        <begin position="243"/>
        <end position="256"/>
    </location>
</feature>
<evidence type="ECO:0000256" key="1">
    <source>
        <dbReference type="PROSITE-ProRule" id="PRU00473"/>
    </source>
</evidence>
<dbReference type="Pfam" id="PF00691">
    <property type="entry name" value="OmpA"/>
    <property type="match status" value="1"/>
</dbReference>
<feature type="region of interest" description="Disordered" evidence="2">
    <location>
        <begin position="34"/>
        <end position="275"/>
    </location>
</feature>